<dbReference type="Pfam" id="PF12627">
    <property type="entry name" value="PolyA_pol_RNAbd"/>
    <property type="match status" value="1"/>
</dbReference>
<evidence type="ECO:0000256" key="1">
    <source>
        <dbReference type="ARBA" id="ARBA00022596"/>
    </source>
</evidence>
<evidence type="ECO:0000313" key="14">
    <source>
        <dbReference type="EMBL" id="MCA6064221.1"/>
    </source>
</evidence>
<dbReference type="PROSITE" id="PS51831">
    <property type="entry name" value="HD"/>
    <property type="match status" value="1"/>
</dbReference>
<organism evidence="14 15">
    <name type="scientific">Thalassolituus marinus</name>
    <dbReference type="NCBI Taxonomy" id="671053"/>
    <lineage>
        <taxon>Bacteria</taxon>
        <taxon>Pseudomonadati</taxon>
        <taxon>Pseudomonadota</taxon>
        <taxon>Gammaproteobacteria</taxon>
        <taxon>Oceanospirillales</taxon>
        <taxon>Oceanospirillaceae</taxon>
        <taxon>Thalassolituus</taxon>
    </lineage>
</organism>
<protein>
    <recommendedName>
        <fullName evidence="12">Multifunctional CCA protein</fullName>
    </recommendedName>
    <domain>
        <recommendedName>
            <fullName evidence="12">CCA-adding enzyme</fullName>
            <ecNumber evidence="12">2.7.7.72</ecNumber>
        </recommendedName>
        <alternativeName>
            <fullName evidence="12">CCA tRNA nucleotidyltransferase</fullName>
        </alternativeName>
        <alternativeName>
            <fullName evidence="12">tRNA CCA-pyrophosphorylase</fullName>
        </alternativeName>
        <alternativeName>
            <fullName evidence="12">tRNA adenylyl-/cytidylyl-transferase</fullName>
        </alternativeName>
        <alternativeName>
            <fullName evidence="12">tRNA nucleotidyltransferase</fullName>
        </alternativeName>
        <alternativeName>
            <fullName evidence="12">tRNA-NT</fullName>
        </alternativeName>
    </domain>
    <domain>
        <recommendedName>
            <fullName evidence="12">2'-nucleotidase</fullName>
            <ecNumber evidence="12">3.1.3.-</ecNumber>
        </recommendedName>
    </domain>
    <domain>
        <recommendedName>
            <fullName evidence="12">2',3'-cyclic phosphodiesterase</fullName>
            <ecNumber evidence="12">3.1.4.-</ecNumber>
        </recommendedName>
    </domain>
    <domain>
        <recommendedName>
            <fullName evidence="12">Phosphatase</fullName>
        </recommendedName>
    </domain>
</protein>
<comment type="catalytic activity">
    <reaction evidence="12">
        <text>a tRNA precursor + 2 CTP + ATP = a tRNA with a 3' CCA end + 3 diphosphate</text>
        <dbReference type="Rhea" id="RHEA:14433"/>
        <dbReference type="Rhea" id="RHEA-COMP:10465"/>
        <dbReference type="Rhea" id="RHEA-COMP:10468"/>
        <dbReference type="ChEBI" id="CHEBI:30616"/>
        <dbReference type="ChEBI" id="CHEBI:33019"/>
        <dbReference type="ChEBI" id="CHEBI:37563"/>
        <dbReference type="ChEBI" id="CHEBI:74896"/>
        <dbReference type="ChEBI" id="CHEBI:83071"/>
        <dbReference type="EC" id="2.7.7.72"/>
    </reaction>
</comment>
<keyword evidence="7 12" id="KW-0692">RNA repair</keyword>
<keyword evidence="11 12" id="KW-0694">RNA-binding</keyword>
<dbReference type="CDD" id="cd00077">
    <property type="entry name" value="HDc"/>
    <property type="match status" value="1"/>
</dbReference>
<comment type="function">
    <text evidence="12">Catalyzes the addition and repair of the essential 3'-terminal CCA sequence in tRNAs without using a nucleic acid template. Adds these three nucleotides in the order of C, C, and A to the tRNA nucleotide-73, using CTP and ATP as substrates and producing inorganic pyrophosphate. tRNA 3'-terminal CCA addition is required both for tRNA processing and repair. Also involved in tRNA surveillance by mediating tandem CCA addition to generate a CCACCA at the 3' terminus of unstable tRNAs. While stable tRNAs receive only 3'-terminal CCA, unstable tRNAs are marked with CCACCA and rapidly degraded.</text>
</comment>
<comment type="catalytic activity">
    <reaction evidence="12">
        <text>a tRNA with a 3' CCA end + 2 CTP + ATP = a tRNA with a 3' CCACCA end + 3 diphosphate</text>
        <dbReference type="Rhea" id="RHEA:76235"/>
        <dbReference type="Rhea" id="RHEA-COMP:10468"/>
        <dbReference type="Rhea" id="RHEA-COMP:18655"/>
        <dbReference type="ChEBI" id="CHEBI:30616"/>
        <dbReference type="ChEBI" id="CHEBI:33019"/>
        <dbReference type="ChEBI" id="CHEBI:37563"/>
        <dbReference type="ChEBI" id="CHEBI:83071"/>
        <dbReference type="ChEBI" id="CHEBI:195187"/>
    </reaction>
</comment>
<keyword evidence="15" id="KW-1185">Reference proteome</keyword>
<evidence type="ECO:0000256" key="7">
    <source>
        <dbReference type="ARBA" id="ARBA00022800"/>
    </source>
</evidence>
<dbReference type="EC" id="2.7.7.72" evidence="12"/>
<dbReference type="EC" id="3.1.3.-" evidence="12"/>
<comment type="subunit">
    <text evidence="12">Monomer. Can also form homodimers and oligomers.</text>
</comment>
<keyword evidence="12" id="KW-0511">Multifunctional enzyme</keyword>
<feature type="domain" description="HD" evidence="13">
    <location>
        <begin position="228"/>
        <end position="329"/>
    </location>
</feature>
<evidence type="ECO:0000256" key="11">
    <source>
        <dbReference type="ARBA" id="ARBA00022884"/>
    </source>
</evidence>
<dbReference type="RefSeq" id="WP_225674978.1">
    <property type="nucleotide sequence ID" value="NZ_JAEDAH010000058.1"/>
</dbReference>
<dbReference type="Gene3D" id="1.10.3090.10">
    <property type="entry name" value="cca-adding enzyme, domain 2"/>
    <property type="match status" value="1"/>
</dbReference>
<dbReference type="InterPro" id="IPR043519">
    <property type="entry name" value="NT_sf"/>
</dbReference>
<feature type="binding site" evidence="12">
    <location>
        <position position="137"/>
    </location>
    <ligand>
        <name>CTP</name>
        <dbReference type="ChEBI" id="CHEBI:37563"/>
    </ligand>
</feature>
<keyword evidence="10 12" id="KW-0460">Magnesium</keyword>
<comment type="similarity">
    <text evidence="12">Belongs to the tRNA nucleotidyltransferase/poly(A) polymerase family. Bacterial CCA-adding enzyme type 1 subfamily.</text>
</comment>
<comment type="caution">
    <text evidence="14">The sequence shown here is derived from an EMBL/GenBank/DDBJ whole genome shotgun (WGS) entry which is preliminary data.</text>
</comment>
<proteinExistence type="inferred from homology"/>
<sequence>MQIYLVGGAVRDALLNISIKDRDWVVVGATPEELLSRGYEQVGADFPVFLHPQTHEEHALARTERKSGKGYQGFDCQFSPDITLEEDLLRRDLTINAMAQDDDGQIIDPYGGQQDIEQRILRHVSPAFSEDPLRVLRVARFAARFAPQGFTVAAETMQLMTQMVSDGELDHLVAERVWTETRRALGEKTPHVYFQVLRDCGALQIWMPELDALFGIPQPEKYHPEIDTGVHALMSLTASAALSDDIPVRWAALTHDLGKALTPQSDWPRHIAHEMKGIKPLKHLQKRLKTPNDCCDLALLSSEFHTHVHRAFELRGETLVKLFNKADAWRKPERFEQFLLVCEADARGRTGFEDQAYPQADYCRQALQEAATITAQQMIAQGLHGAEIRSGLDQARGEHLQQWKKSVSQPSAD</sequence>
<evidence type="ECO:0000256" key="9">
    <source>
        <dbReference type="ARBA" id="ARBA00022840"/>
    </source>
</evidence>
<dbReference type="CDD" id="cd05398">
    <property type="entry name" value="NT_ClassII-CCAase"/>
    <property type="match status" value="1"/>
</dbReference>
<dbReference type="EC" id="3.1.4.-" evidence="12"/>
<feature type="binding site" evidence="12">
    <location>
        <position position="91"/>
    </location>
    <ligand>
        <name>CTP</name>
        <dbReference type="ChEBI" id="CHEBI:37563"/>
    </ligand>
</feature>
<feature type="binding site" evidence="12">
    <location>
        <position position="91"/>
    </location>
    <ligand>
        <name>ATP</name>
        <dbReference type="ChEBI" id="CHEBI:30616"/>
    </ligand>
</feature>
<evidence type="ECO:0000256" key="12">
    <source>
        <dbReference type="HAMAP-Rule" id="MF_01261"/>
    </source>
</evidence>
<dbReference type="HAMAP" id="MF_01261">
    <property type="entry name" value="CCA_bact_type1"/>
    <property type="match status" value="1"/>
</dbReference>
<comment type="miscellaneous">
    <text evidence="12">A single active site specifically recognizes both ATP and CTP and is responsible for their addition.</text>
</comment>
<dbReference type="Gene3D" id="3.30.460.10">
    <property type="entry name" value="Beta Polymerase, domain 2"/>
    <property type="match status" value="1"/>
</dbReference>
<feature type="binding site" evidence="12">
    <location>
        <position position="137"/>
    </location>
    <ligand>
        <name>ATP</name>
        <dbReference type="ChEBI" id="CHEBI:30616"/>
    </ligand>
</feature>
<comment type="domain">
    <text evidence="12">Comprises two domains: an N-terminal domain containing the nucleotidyltransferase activity and a C-terminal HD domain associated with both phosphodiesterase and phosphatase activities.</text>
</comment>
<dbReference type="SUPFAM" id="SSF81301">
    <property type="entry name" value="Nucleotidyltransferase"/>
    <property type="match status" value="1"/>
</dbReference>
<evidence type="ECO:0000256" key="3">
    <source>
        <dbReference type="ARBA" id="ARBA00022694"/>
    </source>
</evidence>
<evidence type="ECO:0000313" key="15">
    <source>
        <dbReference type="Proteomes" id="UP000714380"/>
    </source>
</evidence>
<dbReference type="SUPFAM" id="SSF81891">
    <property type="entry name" value="Poly A polymerase C-terminal region-like"/>
    <property type="match status" value="1"/>
</dbReference>
<dbReference type="InterPro" id="IPR002646">
    <property type="entry name" value="PolA_pol_head_dom"/>
</dbReference>
<dbReference type="Pfam" id="PF01966">
    <property type="entry name" value="HD"/>
    <property type="match status" value="1"/>
</dbReference>
<keyword evidence="9 12" id="KW-0067">ATP-binding</keyword>
<comment type="cofactor">
    <cofactor evidence="12">
        <name>Ni(2+)</name>
        <dbReference type="ChEBI" id="CHEBI:49786"/>
    </cofactor>
    <text evidence="12">Nickel for phosphatase activity.</text>
</comment>
<gene>
    <name evidence="12" type="primary">cca</name>
    <name evidence="14" type="ORF">I9W95_11450</name>
</gene>
<feature type="binding site" evidence="12">
    <location>
        <position position="23"/>
    </location>
    <ligand>
        <name>Mg(2+)</name>
        <dbReference type="ChEBI" id="CHEBI:18420"/>
    </ligand>
</feature>
<dbReference type="PANTHER" id="PTHR47545:SF1">
    <property type="entry name" value="MULTIFUNCTIONAL CCA PROTEIN"/>
    <property type="match status" value="1"/>
</dbReference>
<keyword evidence="1 12" id="KW-0533">Nickel</keyword>
<evidence type="ECO:0000256" key="6">
    <source>
        <dbReference type="ARBA" id="ARBA00022741"/>
    </source>
</evidence>
<feature type="binding site" evidence="12">
    <location>
        <position position="11"/>
    </location>
    <ligand>
        <name>ATP</name>
        <dbReference type="ChEBI" id="CHEBI:30616"/>
    </ligand>
</feature>
<dbReference type="InterPro" id="IPR032828">
    <property type="entry name" value="PolyA_RNA-bd"/>
</dbReference>
<feature type="binding site" evidence="12">
    <location>
        <position position="8"/>
    </location>
    <ligand>
        <name>ATP</name>
        <dbReference type="ChEBI" id="CHEBI:30616"/>
    </ligand>
</feature>
<dbReference type="Proteomes" id="UP000714380">
    <property type="component" value="Unassembled WGS sequence"/>
</dbReference>
<keyword evidence="8 12" id="KW-0378">Hydrolase</keyword>
<feature type="binding site" evidence="12">
    <location>
        <position position="140"/>
    </location>
    <ligand>
        <name>CTP</name>
        <dbReference type="ChEBI" id="CHEBI:37563"/>
    </ligand>
</feature>
<feature type="binding site" evidence="12">
    <location>
        <position position="21"/>
    </location>
    <ligand>
        <name>Mg(2+)</name>
        <dbReference type="ChEBI" id="CHEBI:18420"/>
    </ligand>
</feature>
<feature type="binding site" evidence="12">
    <location>
        <position position="140"/>
    </location>
    <ligand>
        <name>ATP</name>
        <dbReference type="ChEBI" id="CHEBI:30616"/>
    </ligand>
</feature>
<feature type="binding site" evidence="12">
    <location>
        <position position="11"/>
    </location>
    <ligand>
        <name>CTP</name>
        <dbReference type="ChEBI" id="CHEBI:37563"/>
    </ligand>
</feature>
<name>A0ABS7ZR78_9GAMM</name>
<dbReference type="InterPro" id="IPR006674">
    <property type="entry name" value="HD_domain"/>
</dbReference>
<keyword evidence="6 12" id="KW-0547">Nucleotide-binding</keyword>
<keyword evidence="3 12" id="KW-0819">tRNA processing</keyword>
<keyword evidence="5 12" id="KW-0479">Metal-binding</keyword>
<keyword evidence="2 12" id="KW-0808">Transferase</keyword>
<dbReference type="PANTHER" id="PTHR47545">
    <property type="entry name" value="MULTIFUNCTIONAL CCA PROTEIN"/>
    <property type="match status" value="1"/>
</dbReference>
<evidence type="ECO:0000256" key="5">
    <source>
        <dbReference type="ARBA" id="ARBA00022723"/>
    </source>
</evidence>
<accession>A0ABS7ZR78</accession>
<evidence type="ECO:0000256" key="2">
    <source>
        <dbReference type="ARBA" id="ARBA00022679"/>
    </source>
</evidence>
<reference evidence="14 15" key="1">
    <citation type="submission" date="2020-12" db="EMBL/GenBank/DDBJ databases">
        <title>Novel Thalassolituus-related marine hydrocarbonoclastic bacteria mediated algae-derived hydrocarbons mineralization in twilight zone of the northern South China Sea.</title>
        <authorList>
            <person name="Dong C."/>
        </authorList>
    </citation>
    <scope>NUCLEOTIDE SEQUENCE [LARGE SCALE GENOMIC DNA]</scope>
    <source>
        <strain evidence="14 15">IMCC1826</strain>
    </source>
</reference>
<dbReference type="InterPro" id="IPR050124">
    <property type="entry name" value="tRNA_CCA-adding_enzyme"/>
</dbReference>
<dbReference type="Pfam" id="PF01743">
    <property type="entry name" value="PolyA_pol"/>
    <property type="match status" value="1"/>
</dbReference>
<feature type="binding site" evidence="12">
    <location>
        <position position="8"/>
    </location>
    <ligand>
        <name>CTP</name>
        <dbReference type="ChEBI" id="CHEBI:37563"/>
    </ligand>
</feature>
<dbReference type="PIRSF" id="PIRSF000813">
    <property type="entry name" value="CCA_bact"/>
    <property type="match status" value="1"/>
</dbReference>
<dbReference type="GO" id="GO:0004810">
    <property type="term" value="F:CCA tRNA nucleotidyltransferase activity"/>
    <property type="evidence" value="ECO:0007669"/>
    <property type="project" value="UniProtKB-EC"/>
</dbReference>
<keyword evidence="4 12" id="KW-0548">Nucleotidyltransferase</keyword>
<comment type="cofactor">
    <cofactor evidence="12">
        <name>Mg(2+)</name>
        <dbReference type="ChEBI" id="CHEBI:18420"/>
    </cofactor>
    <text evidence="12">Magnesium is required for nucleotidyltransferase activity.</text>
</comment>
<evidence type="ECO:0000256" key="8">
    <source>
        <dbReference type="ARBA" id="ARBA00022801"/>
    </source>
</evidence>
<evidence type="ECO:0000256" key="10">
    <source>
        <dbReference type="ARBA" id="ARBA00022842"/>
    </source>
</evidence>
<dbReference type="EMBL" id="JAEDAH010000058">
    <property type="protein sequence ID" value="MCA6064221.1"/>
    <property type="molecule type" value="Genomic_DNA"/>
</dbReference>
<dbReference type="HAMAP" id="MF_01262">
    <property type="entry name" value="CCA_bact_type2"/>
    <property type="match status" value="1"/>
</dbReference>
<evidence type="ECO:0000259" key="13">
    <source>
        <dbReference type="PROSITE" id="PS51831"/>
    </source>
</evidence>
<dbReference type="InterPro" id="IPR012006">
    <property type="entry name" value="CCA_bact"/>
</dbReference>
<dbReference type="GO" id="GO:0016787">
    <property type="term" value="F:hydrolase activity"/>
    <property type="evidence" value="ECO:0007669"/>
    <property type="project" value="UniProtKB-KW"/>
</dbReference>
<dbReference type="NCBIfam" id="NF008137">
    <property type="entry name" value="PRK10885.1"/>
    <property type="match status" value="1"/>
</dbReference>
<evidence type="ECO:0000256" key="4">
    <source>
        <dbReference type="ARBA" id="ARBA00022695"/>
    </source>
</evidence>
<dbReference type="InterPro" id="IPR003607">
    <property type="entry name" value="HD/PDEase_dom"/>
</dbReference>